<dbReference type="NCBIfam" id="TIGR01356">
    <property type="entry name" value="aroA"/>
    <property type="match status" value="1"/>
</dbReference>
<evidence type="ECO:0000256" key="4">
    <source>
        <dbReference type="ARBA" id="ARBA00022605"/>
    </source>
</evidence>
<dbReference type="EMBL" id="BK015768">
    <property type="protein sequence ID" value="DAE24113.1"/>
    <property type="molecule type" value="Genomic_DNA"/>
</dbReference>
<organism evidence="9">
    <name type="scientific">virus sp. ctHJb31</name>
    <dbReference type="NCBI Taxonomy" id="2826796"/>
    <lineage>
        <taxon>Viruses</taxon>
    </lineage>
</organism>
<reference evidence="9" key="1">
    <citation type="journal article" date="2021" name="Proc. Natl. Acad. Sci. U.S.A.">
        <title>A Catalog of Tens of Thousands of Viruses from Human Metagenomes Reveals Hidden Associations with Chronic Diseases.</title>
        <authorList>
            <person name="Tisza M.J."/>
            <person name="Buck C.B."/>
        </authorList>
    </citation>
    <scope>NUCLEOTIDE SEQUENCE</scope>
    <source>
        <strain evidence="9">CtHJb31</strain>
    </source>
</reference>
<dbReference type="InterPro" id="IPR023193">
    <property type="entry name" value="EPSP_synthase_CS"/>
</dbReference>
<dbReference type="PANTHER" id="PTHR21090:SF5">
    <property type="entry name" value="PENTAFUNCTIONAL AROM POLYPEPTIDE"/>
    <property type="match status" value="1"/>
</dbReference>
<dbReference type="HAMAP" id="MF_00210">
    <property type="entry name" value="EPSP_synth"/>
    <property type="match status" value="1"/>
</dbReference>
<comment type="pathway">
    <text evidence="1">Metabolic intermediate biosynthesis; chorismate biosynthesis; chorismate from D-erythrose 4-phosphate and phosphoenolpyruvate: step 6/7.</text>
</comment>
<comment type="catalytic activity">
    <reaction evidence="7">
        <text>3-phosphoshikimate + phosphoenolpyruvate = 5-O-(1-carboxyvinyl)-3-phosphoshikimate + phosphate</text>
        <dbReference type="Rhea" id="RHEA:21256"/>
        <dbReference type="ChEBI" id="CHEBI:43474"/>
        <dbReference type="ChEBI" id="CHEBI:57701"/>
        <dbReference type="ChEBI" id="CHEBI:58702"/>
        <dbReference type="ChEBI" id="CHEBI:145989"/>
        <dbReference type="EC" id="2.5.1.19"/>
    </reaction>
    <physiologicalReaction direction="left-to-right" evidence="7">
        <dbReference type="Rhea" id="RHEA:21257"/>
    </physiologicalReaction>
</comment>
<dbReference type="PANTHER" id="PTHR21090">
    <property type="entry name" value="AROM/DEHYDROQUINATE SYNTHASE"/>
    <property type="match status" value="1"/>
</dbReference>
<dbReference type="PIRSF" id="PIRSF000505">
    <property type="entry name" value="EPSPS"/>
    <property type="match status" value="1"/>
</dbReference>
<dbReference type="SUPFAM" id="SSF55205">
    <property type="entry name" value="EPT/RTPC-like"/>
    <property type="match status" value="1"/>
</dbReference>
<protein>
    <recommendedName>
        <fullName evidence="3">3-phosphoshikimate 1-carboxyvinyltransferase</fullName>
        <ecNumber evidence="3">2.5.1.19</ecNumber>
    </recommendedName>
</protein>
<evidence type="ECO:0000256" key="2">
    <source>
        <dbReference type="ARBA" id="ARBA00009948"/>
    </source>
</evidence>
<evidence type="ECO:0000256" key="5">
    <source>
        <dbReference type="ARBA" id="ARBA00022679"/>
    </source>
</evidence>
<keyword evidence="5" id="KW-0808">Transferase</keyword>
<evidence type="ECO:0000313" key="9">
    <source>
        <dbReference type="EMBL" id="DAE24113.1"/>
    </source>
</evidence>
<dbReference type="EC" id="2.5.1.19" evidence="3"/>
<dbReference type="GO" id="GO:0003866">
    <property type="term" value="F:3-phosphoshikimate 1-carboxyvinyltransferase activity"/>
    <property type="evidence" value="ECO:0007669"/>
    <property type="project" value="UniProtKB-EC"/>
</dbReference>
<dbReference type="InterPro" id="IPR006264">
    <property type="entry name" value="EPSP_synthase"/>
</dbReference>
<proteinExistence type="inferred from homology"/>
<dbReference type="GO" id="GO:0009423">
    <property type="term" value="P:chorismate biosynthetic process"/>
    <property type="evidence" value="ECO:0007669"/>
    <property type="project" value="TreeGrafter"/>
</dbReference>
<dbReference type="InterPro" id="IPR013792">
    <property type="entry name" value="RNA3'P_cycl/enolpyr_Trfase_a/b"/>
</dbReference>
<evidence type="ECO:0000259" key="8">
    <source>
        <dbReference type="Pfam" id="PF00275"/>
    </source>
</evidence>
<keyword evidence="6" id="KW-0057">Aromatic amino acid biosynthesis</keyword>
<dbReference type="InterPro" id="IPR001986">
    <property type="entry name" value="Enolpyruvate_Tfrase_dom"/>
</dbReference>
<dbReference type="GO" id="GO:0008652">
    <property type="term" value="P:amino acid biosynthetic process"/>
    <property type="evidence" value="ECO:0007669"/>
    <property type="project" value="UniProtKB-KW"/>
</dbReference>
<dbReference type="PROSITE" id="PS00885">
    <property type="entry name" value="EPSP_SYNTHASE_2"/>
    <property type="match status" value="1"/>
</dbReference>
<keyword evidence="4" id="KW-0028">Amino-acid biosynthesis</keyword>
<dbReference type="GO" id="GO:0009073">
    <property type="term" value="P:aromatic amino acid family biosynthetic process"/>
    <property type="evidence" value="ECO:0007669"/>
    <property type="project" value="UniProtKB-KW"/>
</dbReference>
<dbReference type="InterPro" id="IPR036968">
    <property type="entry name" value="Enolpyruvate_Tfrase_sf"/>
</dbReference>
<evidence type="ECO:0000256" key="1">
    <source>
        <dbReference type="ARBA" id="ARBA00004811"/>
    </source>
</evidence>
<feature type="domain" description="Enolpyruvate transferase" evidence="8">
    <location>
        <begin position="12"/>
        <end position="411"/>
    </location>
</feature>
<dbReference type="Pfam" id="PF00275">
    <property type="entry name" value="EPSP_synthase"/>
    <property type="match status" value="1"/>
</dbReference>
<evidence type="ECO:0000256" key="6">
    <source>
        <dbReference type="ARBA" id="ARBA00023141"/>
    </source>
</evidence>
<name>A0A8S5QZ68_9VIRU</name>
<dbReference type="CDD" id="cd01556">
    <property type="entry name" value="EPSP_synthase"/>
    <property type="match status" value="1"/>
</dbReference>
<evidence type="ECO:0000256" key="7">
    <source>
        <dbReference type="ARBA" id="ARBA00044633"/>
    </source>
</evidence>
<accession>A0A8S5QZ68</accession>
<evidence type="ECO:0000256" key="3">
    <source>
        <dbReference type="ARBA" id="ARBA00012450"/>
    </source>
</evidence>
<comment type="similarity">
    <text evidence="2">Belongs to the EPSP synthase family.</text>
</comment>
<dbReference type="Gene3D" id="3.65.10.10">
    <property type="entry name" value="Enolpyruvate transferase domain"/>
    <property type="match status" value="2"/>
</dbReference>
<sequence>MRARITPAKIDSGNITIPPSKSLAHRAIICACLAPGRSVISNIDYSVDIRATIEGMRHLGASIKEDKDTLFIDGIETFQYDGDVVNCHESGSTLRFFLPLFSLTGKRATFSGSKRLIERPQNVYEMLFQEQGIDFVRTYPNIIIDGRLKPGELTLKGNVSSQFITGLLFALPLLEADSKIHIEPPFESRSYVDLTIQMLKRFQIIVEYEDAYTLAIKGNQQYQPTDVLVEGDYSQLVFWASLGVLNHSVETHGLDLHSLQGDKKTIDIFQSMNAGIKVLDDGYQFCPGTLNGTVIDLNDCPDLGPMLFALATQANGKTTFQNAGRLRIKESDRIEAMETELKKLGCSISSTFGTVTITGPVKLQGNVTLHGHNDHRIVMALSILATIADEPITIDDAQAISKSYPGFFKDLASCGIFIEFAN</sequence>